<gene>
    <name evidence="1" type="ORF">OLEA9_A023530</name>
</gene>
<dbReference type="GO" id="GO:0051603">
    <property type="term" value="P:proteolysis involved in protein catabolic process"/>
    <property type="evidence" value="ECO:0007669"/>
    <property type="project" value="InterPro"/>
</dbReference>
<name>A0A8S0U7A8_OLEEU</name>
<evidence type="ECO:0000313" key="1">
    <source>
        <dbReference type="EMBL" id="CAA3012445.1"/>
    </source>
</evidence>
<dbReference type="Proteomes" id="UP000594638">
    <property type="component" value="Unassembled WGS sequence"/>
</dbReference>
<dbReference type="OrthoDB" id="1864713at2759"/>
<accession>A0A8S0U7A8</accession>
<dbReference type="Pfam" id="PF00227">
    <property type="entry name" value="Proteasome"/>
    <property type="match status" value="1"/>
</dbReference>
<dbReference type="SUPFAM" id="SSF56235">
    <property type="entry name" value="N-terminal nucleophile aminohydrolases (Ntn hydrolases)"/>
    <property type="match status" value="1"/>
</dbReference>
<dbReference type="Gene3D" id="3.60.20.10">
    <property type="entry name" value="Glutamine Phosphoribosylpyrophosphate, subunit 1, domain 1"/>
    <property type="match status" value="1"/>
</dbReference>
<sequence length="90" mass="10128">MHKYHTDLSGTFWQRCNAKAIGSGFEGADSSLQEQYKKDLTLKEAETIALSILDLVMEENVMPNNVDIAKVAPTYHLYLPSEIEEVIGRL</sequence>
<dbReference type="AlphaFoldDB" id="A0A8S0U7A8"/>
<dbReference type="GO" id="GO:0005839">
    <property type="term" value="C:proteasome core complex"/>
    <property type="evidence" value="ECO:0007669"/>
    <property type="project" value="InterPro"/>
</dbReference>
<evidence type="ECO:0000313" key="2">
    <source>
        <dbReference type="Proteomes" id="UP000594638"/>
    </source>
</evidence>
<comment type="caution">
    <text evidence="1">The sequence shown here is derived from an EMBL/GenBank/DDBJ whole genome shotgun (WGS) entry which is preliminary data.</text>
</comment>
<proteinExistence type="predicted"/>
<reference evidence="1 2" key="1">
    <citation type="submission" date="2019-12" db="EMBL/GenBank/DDBJ databases">
        <authorList>
            <person name="Alioto T."/>
            <person name="Alioto T."/>
            <person name="Gomez Garrido J."/>
        </authorList>
    </citation>
    <scope>NUCLEOTIDE SEQUENCE [LARGE SCALE GENOMIC DNA]</scope>
</reference>
<dbReference type="InterPro" id="IPR001353">
    <property type="entry name" value="Proteasome_sua/b"/>
</dbReference>
<dbReference type="Gramene" id="OE9A023530T1">
    <property type="protein sequence ID" value="OE9A023530C1"/>
    <property type="gene ID" value="OE9A023530"/>
</dbReference>
<keyword evidence="2" id="KW-1185">Reference proteome</keyword>
<protein>
    <submittedName>
        <fullName evidence="1">Proteasome subunit alpha type-5</fullName>
    </submittedName>
</protein>
<dbReference type="EMBL" id="CACTIH010007401">
    <property type="protein sequence ID" value="CAA3012445.1"/>
    <property type="molecule type" value="Genomic_DNA"/>
</dbReference>
<keyword evidence="1" id="KW-0647">Proteasome</keyword>
<organism evidence="1 2">
    <name type="scientific">Olea europaea subsp. europaea</name>
    <dbReference type="NCBI Taxonomy" id="158383"/>
    <lineage>
        <taxon>Eukaryota</taxon>
        <taxon>Viridiplantae</taxon>
        <taxon>Streptophyta</taxon>
        <taxon>Embryophyta</taxon>
        <taxon>Tracheophyta</taxon>
        <taxon>Spermatophyta</taxon>
        <taxon>Magnoliopsida</taxon>
        <taxon>eudicotyledons</taxon>
        <taxon>Gunneridae</taxon>
        <taxon>Pentapetalae</taxon>
        <taxon>asterids</taxon>
        <taxon>lamiids</taxon>
        <taxon>Lamiales</taxon>
        <taxon>Oleaceae</taxon>
        <taxon>Oleeae</taxon>
        <taxon>Olea</taxon>
    </lineage>
</organism>
<dbReference type="InterPro" id="IPR029055">
    <property type="entry name" value="Ntn_hydrolases_N"/>
</dbReference>